<dbReference type="RefSeq" id="XP_060288369.1">
    <property type="nucleotide sequence ID" value="XM_060425744.1"/>
</dbReference>
<feature type="region of interest" description="Disordered" evidence="1">
    <location>
        <begin position="1"/>
        <end position="62"/>
    </location>
</feature>
<reference evidence="2" key="1">
    <citation type="submission" date="2023-06" db="EMBL/GenBank/DDBJ databases">
        <title>Genome-scale phylogeny and comparative genomics of the fungal order Sordariales.</title>
        <authorList>
            <consortium name="Lawrence Berkeley National Laboratory"/>
            <person name="Hensen N."/>
            <person name="Bonometti L."/>
            <person name="Westerberg I."/>
            <person name="Brannstrom I.O."/>
            <person name="Guillou S."/>
            <person name="Cros-Aarteil S."/>
            <person name="Calhoun S."/>
            <person name="Haridas S."/>
            <person name="Kuo A."/>
            <person name="Mondo S."/>
            <person name="Pangilinan J."/>
            <person name="Riley R."/>
            <person name="Labutti K."/>
            <person name="Andreopoulos B."/>
            <person name="Lipzen A."/>
            <person name="Chen C."/>
            <person name="Yanf M."/>
            <person name="Daum C."/>
            <person name="Ng V."/>
            <person name="Clum A."/>
            <person name="Steindorff A."/>
            <person name="Ohm R."/>
            <person name="Martin F."/>
            <person name="Silar P."/>
            <person name="Natvig D."/>
            <person name="Lalanne C."/>
            <person name="Gautier V."/>
            <person name="Ament-Velasquez S.L."/>
            <person name="Kruys A."/>
            <person name="Hutchinson M.I."/>
            <person name="Powell A.J."/>
            <person name="Barry K."/>
            <person name="Miller A.N."/>
            <person name="Grigoriev I.V."/>
            <person name="Debuchy R."/>
            <person name="Gladieux P."/>
            <person name="Thoren M.H."/>
            <person name="Johannesson H."/>
        </authorList>
    </citation>
    <scope>NUCLEOTIDE SEQUENCE</scope>
    <source>
        <strain evidence="2">8032-3</strain>
    </source>
</reference>
<evidence type="ECO:0000313" key="2">
    <source>
        <dbReference type="EMBL" id="KAK1772156.1"/>
    </source>
</evidence>
<protein>
    <submittedName>
        <fullName evidence="2">Uncharacterized protein</fullName>
    </submittedName>
</protein>
<organism evidence="2 3">
    <name type="scientific">Phialemonium atrogriseum</name>
    <dbReference type="NCBI Taxonomy" id="1093897"/>
    <lineage>
        <taxon>Eukaryota</taxon>
        <taxon>Fungi</taxon>
        <taxon>Dikarya</taxon>
        <taxon>Ascomycota</taxon>
        <taxon>Pezizomycotina</taxon>
        <taxon>Sordariomycetes</taxon>
        <taxon>Sordariomycetidae</taxon>
        <taxon>Cephalothecales</taxon>
        <taxon>Cephalothecaceae</taxon>
        <taxon>Phialemonium</taxon>
    </lineage>
</organism>
<feature type="compositionally biased region" description="Polar residues" evidence="1">
    <location>
        <begin position="299"/>
        <end position="308"/>
    </location>
</feature>
<feature type="compositionally biased region" description="Basic residues" evidence="1">
    <location>
        <begin position="413"/>
        <end position="423"/>
    </location>
</feature>
<dbReference type="Proteomes" id="UP001244011">
    <property type="component" value="Unassembled WGS sequence"/>
</dbReference>
<feature type="compositionally biased region" description="Basic residues" evidence="1">
    <location>
        <begin position="385"/>
        <end position="398"/>
    </location>
</feature>
<feature type="compositionally biased region" description="Basic and acidic residues" evidence="1">
    <location>
        <begin position="217"/>
        <end position="230"/>
    </location>
</feature>
<evidence type="ECO:0000313" key="3">
    <source>
        <dbReference type="Proteomes" id="UP001244011"/>
    </source>
</evidence>
<keyword evidence="3" id="KW-1185">Reference proteome</keyword>
<feature type="region of interest" description="Disordered" evidence="1">
    <location>
        <begin position="258"/>
        <end position="423"/>
    </location>
</feature>
<feature type="compositionally biased region" description="Polar residues" evidence="1">
    <location>
        <begin position="275"/>
        <end position="287"/>
    </location>
</feature>
<dbReference type="GeneID" id="85308931"/>
<accession>A0AAJ0C8Y3</accession>
<proteinExistence type="predicted"/>
<feature type="compositionally biased region" description="Basic residues" evidence="1">
    <location>
        <begin position="1"/>
        <end position="11"/>
    </location>
</feature>
<name>A0AAJ0C8Y3_9PEZI</name>
<comment type="caution">
    <text evidence="2">The sequence shown here is derived from an EMBL/GenBank/DDBJ whole genome shotgun (WGS) entry which is preliminary data.</text>
</comment>
<feature type="compositionally biased region" description="Basic and acidic residues" evidence="1">
    <location>
        <begin position="12"/>
        <end position="45"/>
    </location>
</feature>
<sequence length="423" mass="48723">MAPRVRSRRQRHAVETADHPTHLLLNTDEKNPTNDGDSTGHKPDETDLPQPAWTPGPEPYNPETFAAWGRKHYCEKFDAIYRGRQRVLRVMERNIDGRPLKPPRGMMDESWKQITFPDTGDSEINSPEPPDPWDRLEWRRTHWDWDDETYQYNKTFLREILIDKARTQHEDEEGDRKAREEWDTILKLRWTDPIEYELQKRHYNLRMKGMTQDQIDAQDREADENWRRQQEQPLLAGSAIINPQLTKEYIESVQRRLKHKTPDACSPSTGRAEGLQQQASPPRSATDPSRKTRGGRITKNASQSQNATPRRARKLARFKREAYDSPPQGHELRRSRRLVGESPEFDVLGGKEDATPAMPVPPVQPNPPSQLPPDAQKTSSPGPRSSRRAPKKATHAKAAKPQGVSKSRQAAGRLRRPTRRSEG</sequence>
<gene>
    <name evidence="2" type="ORF">QBC33DRAFT_510050</name>
</gene>
<feature type="compositionally biased region" description="Pro residues" evidence="1">
    <location>
        <begin position="358"/>
        <end position="371"/>
    </location>
</feature>
<evidence type="ECO:0000256" key="1">
    <source>
        <dbReference type="SAM" id="MobiDB-lite"/>
    </source>
</evidence>
<dbReference type="EMBL" id="MU838997">
    <property type="protein sequence ID" value="KAK1772156.1"/>
    <property type="molecule type" value="Genomic_DNA"/>
</dbReference>
<feature type="region of interest" description="Disordered" evidence="1">
    <location>
        <begin position="214"/>
        <end position="239"/>
    </location>
</feature>
<dbReference type="AlphaFoldDB" id="A0AAJ0C8Y3"/>